<dbReference type="Gene3D" id="3.30.457.10">
    <property type="entry name" value="Copper amine oxidase-like, N-terminal domain"/>
    <property type="match status" value="1"/>
</dbReference>
<dbReference type="InterPro" id="IPR021729">
    <property type="entry name" value="DUF3298"/>
</dbReference>
<name>A0A485M6R7_9ZZZZ</name>
<evidence type="ECO:0000259" key="3">
    <source>
        <dbReference type="Pfam" id="PF13739"/>
    </source>
</evidence>
<feature type="domain" description="Deacetylase PdaC" evidence="3">
    <location>
        <begin position="155"/>
        <end position="251"/>
    </location>
</feature>
<protein>
    <submittedName>
        <fullName evidence="4">Anti-sigma-V factor RsiV</fullName>
    </submittedName>
</protein>
<sequence>MLKRLLLAGVAVLLILSLPAYSIAAADSKPALVLDGIKIEAAANIDGGNVYLPLRTVGEALGYGIQWSEKDKTISVTRPGKNILIDLNNHQITADDHVYYMSKDYKIIADRVYLGEDFFSGNLGLAVRWDRQNEIVQLQRVTDNAISIKTIKEASETGIIKITLQYPQIDGLSDKTVQDSINSLLRESAMEARQEGLKNADEMEREKASGFPGSPNKCETYFDYSLKYNQNGLLSVVFMDYQYTGGAHGLTVQSSRTLDLKTGKEYQLEDLFKSDTDYVSVISKAVKDEIGVRIKEGILPDYSIAPFNTIKDDHDFYLSNSAVVVYFQQYEHWPYAAGIQEFPFEFSALRDILRPEFSFLHANQ</sequence>
<dbReference type="Pfam" id="PF07833">
    <property type="entry name" value="Cu_amine_oxidN1"/>
    <property type="match status" value="1"/>
</dbReference>
<dbReference type="Pfam" id="PF11738">
    <property type="entry name" value="DUF3298"/>
    <property type="match status" value="1"/>
</dbReference>
<evidence type="ECO:0000313" key="4">
    <source>
        <dbReference type="EMBL" id="VFU19686.1"/>
    </source>
</evidence>
<dbReference type="Gene3D" id="3.90.640.20">
    <property type="entry name" value="Heat-shock cognate protein, ATPase"/>
    <property type="match status" value="1"/>
</dbReference>
<dbReference type="Gene3D" id="3.30.565.40">
    <property type="entry name" value="Fervidobacterium nodosum Rt17-B1 like"/>
    <property type="match status" value="1"/>
</dbReference>
<proteinExistence type="predicted"/>
<organism evidence="4">
    <name type="scientific">anaerobic digester metagenome</name>
    <dbReference type="NCBI Taxonomy" id="1263854"/>
    <lineage>
        <taxon>unclassified sequences</taxon>
        <taxon>metagenomes</taxon>
        <taxon>ecological metagenomes</taxon>
    </lineage>
</organism>
<dbReference type="InterPro" id="IPR037126">
    <property type="entry name" value="PdaC/RsiV-like_sf"/>
</dbReference>
<dbReference type="AlphaFoldDB" id="A0A485M6R7"/>
<dbReference type="SUPFAM" id="SSF55383">
    <property type="entry name" value="Copper amine oxidase, domain N"/>
    <property type="match status" value="1"/>
</dbReference>
<dbReference type="InterPro" id="IPR012854">
    <property type="entry name" value="Cu_amine_oxidase-like_N"/>
</dbReference>
<reference evidence="4" key="1">
    <citation type="submission" date="2019-03" db="EMBL/GenBank/DDBJ databases">
        <authorList>
            <person name="Hao L."/>
        </authorList>
    </citation>
    <scope>NUCLEOTIDE SEQUENCE</scope>
</reference>
<dbReference type="InterPro" id="IPR025303">
    <property type="entry name" value="PdaC"/>
</dbReference>
<feature type="domain" description="Copper amine oxidase-like N-terminal" evidence="1">
    <location>
        <begin position="35"/>
        <end position="137"/>
    </location>
</feature>
<dbReference type="InterPro" id="IPR036582">
    <property type="entry name" value="Mao_N_sf"/>
</dbReference>
<gene>
    <name evidence="4" type="primary">rsiV</name>
    <name evidence="4" type="ORF">SCFA_960005</name>
</gene>
<evidence type="ECO:0000259" key="2">
    <source>
        <dbReference type="Pfam" id="PF11738"/>
    </source>
</evidence>
<dbReference type="EMBL" id="CAADRN010000401">
    <property type="protein sequence ID" value="VFU19686.1"/>
    <property type="molecule type" value="Genomic_DNA"/>
</dbReference>
<accession>A0A485M6R7</accession>
<evidence type="ECO:0000259" key="1">
    <source>
        <dbReference type="Pfam" id="PF07833"/>
    </source>
</evidence>
<feature type="domain" description="DUF3298" evidence="2">
    <location>
        <begin position="269"/>
        <end position="346"/>
    </location>
</feature>
<dbReference type="Pfam" id="PF13739">
    <property type="entry name" value="PdaC"/>
    <property type="match status" value="1"/>
</dbReference>